<evidence type="ECO:0000313" key="2">
    <source>
        <dbReference type="Proteomes" id="UP000001951"/>
    </source>
</evidence>
<dbReference type="EMBL" id="CP000087">
    <property type="protein sequence ID" value="ABE04578.1"/>
    <property type="molecule type" value="Genomic_DNA"/>
</dbReference>
<dbReference type="AlphaFoldDB" id="Q1RJ86"/>
<name>Q1RJ86_RICBR</name>
<dbReference type="KEGG" id="rbe:RBE_0497"/>
<reference evidence="1 2" key="1">
    <citation type="journal article" date="2006" name="PLoS Genet.">
        <title>Genome sequence of Rickettsia bellii illuminates the role of amoebae in gene exchanges between intracellular pathogens.</title>
        <authorList>
            <person name="Ogata H."/>
            <person name="La Scola B."/>
            <person name="Audic S."/>
            <person name="Renesto P."/>
            <person name="Blanc G."/>
            <person name="Robert C."/>
            <person name="Fournier P.-E."/>
            <person name="Claverie J.-M."/>
            <person name="Raoult D."/>
        </authorList>
    </citation>
    <scope>NUCLEOTIDE SEQUENCE [LARGE SCALE GENOMIC DNA]</scope>
    <source>
        <strain evidence="1 2">RML369-C</strain>
    </source>
</reference>
<gene>
    <name evidence="1" type="ordered locus">RBE_0497</name>
</gene>
<proteinExistence type="predicted"/>
<sequence>MKNWRRRLCKSSDAHVLSIRSTPRLTVSLLFSKLSFVYQLFVY</sequence>
<organism evidence="1 2">
    <name type="scientific">Rickettsia bellii (strain RML369-C)</name>
    <dbReference type="NCBI Taxonomy" id="336407"/>
    <lineage>
        <taxon>Bacteria</taxon>
        <taxon>Pseudomonadati</taxon>
        <taxon>Pseudomonadota</taxon>
        <taxon>Alphaproteobacteria</taxon>
        <taxon>Rickettsiales</taxon>
        <taxon>Rickettsiaceae</taxon>
        <taxon>Rickettsieae</taxon>
        <taxon>Rickettsia</taxon>
        <taxon>belli group</taxon>
    </lineage>
</organism>
<accession>Q1RJ86</accession>
<evidence type="ECO:0000313" key="1">
    <source>
        <dbReference type="EMBL" id="ABE04578.1"/>
    </source>
</evidence>
<protein>
    <submittedName>
        <fullName evidence="1">Uncharacterized protein</fullName>
    </submittedName>
</protein>
<dbReference type="HOGENOM" id="CLU_3157244_0_0_5"/>
<dbReference type="Proteomes" id="UP000001951">
    <property type="component" value="Chromosome"/>
</dbReference>